<feature type="region of interest" description="Disordered" evidence="1">
    <location>
        <begin position="205"/>
        <end position="252"/>
    </location>
</feature>
<gene>
    <name evidence="2" type="ORF">KC207_09075</name>
</gene>
<dbReference type="EMBL" id="JAGSNF010000012">
    <property type="protein sequence ID" value="MBR7743440.1"/>
    <property type="molecule type" value="Genomic_DNA"/>
</dbReference>
<organism evidence="2 3">
    <name type="scientific">Phycicoccus avicenniae</name>
    <dbReference type="NCBI Taxonomy" id="2828860"/>
    <lineage>
        <taxon>Bacteria</taxon>
        <taxon>Bacillati</taxon>
        <taxon>Actinomycetota</taxon>
        <taxon>Actinomycetes</taxon>
        <taxon>Micrococcales</taxon>
        <taxon>Intrasporangiaceae</taxon>
        <taxon>Phycicoccus</taxon>
    </lineage>
</organism>
<name>A0A941D7Y2_9MICO</name>
<feature type="compositionally biased region" description="Basic and acidic residues" evidence="1">
    <location>
        <begin position="40"/>
        <end position="51"/>
    </location>
</feature>
<dbReference type="AlphaFoldDB" id="A0A941D7Y2"/>
<reference evidence="2" key="1">
    <citation type="submission" date="2021-04" db="EMBL/GenBank/DDBJ databases">
        <title>Phycicoccus avicenniae sp. nov., a novel endophytic actinomycetes isolated from branch of Avicennia mariana.</title>
        <authorList>
            <person name="Tuo L."/>
        </authorList>
    </citation>
    <scope>NUCLEOTIDE SEQUENCE</scope>
    <source>
        <strain evidence="2">BSK3Z-2</strain>
    </source>
</reference>
<evidence type="ECO:0000256" key="1">
    <source>
        <dbReference type="SAM" id="MobiDB-lite"/>
    </source>
</evidence>
<protein>
    <submittedName>
        <fullName evidence="2">DUF3710 domain-containing protein</fullName>
    </submittedName>
</protein>
<comment type="caution">
    <text evidence="2">The sequence shown here is derived from an EMBL/GenBank/DDBJ whole genome shotgun (WGS) entry which is preliminary data.</text>
</comment>
<dbReference type="InterPro" id="IPR022183">
    <property type="entry name" value="DUF3710"/>
</dbReference>
<feature type="compositionally biased region" description="Polar residues" evidence="1">
    <location>
        <begin position="9"/>
        <end position="18"/>
    </location>
</feature>
<proteinExistence type="predicted"/>
<sequence length="252" mass="26716">MSIFRRRQNASTEPSGTTPDTEAEQQDQAADDAPATARDGGPHDVADVEGRDGRVDLGALWVTPVAGMELRLEVQQSTQQVTAVTMIIGDSALQVQPFAAPRSSGLWEGIREEISASVEKQGGTVEEAEGRFGPELRTRMPSAGPDGRTVFAPAVFVGVDGPRWFLRAVLSGRGAIDADAAAPLLDVLARTVVVRGVEPMAPRELLPLQLPQDARAAEGSGPGGDDAEGDDAGERRDDLDPFERGPEITEVR</sequence>
<accession>A0A941D7Y2</accession>
<keyword evidence="3" id="KW-1185">Reference proteome</keyword>
<feature type="compositionally biased region" description="Low complexity" evidence="1">
    <location>
        <begin position="26"/>
        <end position="37"/>
    </location>
</feature>
<feature type="region of interest" description="Disordered" evidence="1">
    <location>
        <begin position="1"/>
        <end position="51"/>
    </location>
</feature>
<dbReference type="Pfam" id="PF12502">
    <property type="entry name" value="DUF3710"/>
    <property type="match status" value="1"/>
</dbReference>
<dbReference type="RefSeq" id="WP_211602701.1">
    <property type="nucleotide sequence ID" value="NZ_JAGSNF010000012.1"/>
</dbReference>
<evidence type="ECO:0000313" key="3">
    <source>
        <dbReference type="Proteomes" id="UP000677016"/>
    </source>
</evidence>
<feature type="compositionally biased region" description="Basic and acidic residues" evidence="1">
    <location>
        <begin position="232"/>
        <end position="252"/>
    </location>
</feature>
<evidence type="ECO:0000313" key="2">
    <source>
        <dbReference type="EMBL" id="MBR7743440.1"/>
    </source>
</evidence>
<dbReference type="Proteomes" id="UP000677016">
    <property type="component" value="Unassembled WGS sequence"/>
</dbReference>